<dbReference type="EMBL" id="BAABDQ010000001">
    <property type="protein sequence ID" value="GAA3526975.1"/>
    <property type="molecule type" value="Genomic_DNA"/>
</dbReference>
<protein>
    <recommendedName>
        <fullName evidence="3">PE domain-containing protein</fullName>
    </recommendedName>
</protein>
<accession>A0ABP6V289</accession>
<reference evidence="2" key="1">
    <citation type="journal article" date="2019" name="Int. J. Syst. Evol. Microbiol.">
        <title>The Global Catalogue of Microorganisms (GCM) 10K type strain sequencing project: providing services to taxonomists for standard genome sequencing and annotation.</title>
        <authorList>
            <consortium name="The Broad Institute Genomics Platform"/>
            <consortium name="The Broad Institute Genome Sequencing Center for Infectious Disease"/>
            <person name="Wu L."/>
            <person name="Ma J."/>
        </authorList>
    </citation>
    <scope>NUCLEOTIDE SEQUENCE [LARGE SCALE GENOMIC DNA]</scope>
    <source>
        <strain evidence="2">JCM 17326</strain>
    </source>
</reference>
<evidence type="ECO:0008006" key="3">
    <source>
        <dbReference type="Google" id="ProtNLM"/>
    </source>
</evidence>
<comment type="caution">
    <text evidence="1">The sequence shown here is derived from an EMBL/GenBank/DDBJ whole genome shotgun (WGS) entry which is preliminary data.</text>
</comment>
<keyword evidence="2" id="KW-1185">Reference proteome</keyword>
<name>A0ABP6V289_9ACTN</name>
<dbReference type="Proteomes" id="UP001500630">
    <property type="component" value="Unassembled WGS sequence"/>
</dbReference>
<dbReference type="RefSeq" id="WP_345557643.1">
    <property type="nucleotide sequence ID" value="NZ_BAABDQ010000001.1"/>
</dbReference>
<evidence type="ECO:0000313" key="2">
    <source>
        <dbReference type="Proteomes" id="UP001500630"/>
    </source>
</evidence>
<organism evidence="1 2">
    <name type="scientific">Nonomuraea rosea</name>
    <dbReference type="NCBI Taxonomy" id="638574"/>
    <lineage>
        <taxon>Bacteria</taxon>
        <taxon>Bacillati</taxon>
        <taxon>Actinomycetota</taxon>
        <taxon>Actinomycetes</taxon>
        <taxon>Streptosporangiales</taxon>
        <taxon>Streptosporangiaceae</taxon>
        <taxon>Nonomuraea</taxon>
    </lineage>
</organism>
<evidence type="ECO:0000313" key="1">
    <source>
        <dbReference type="EMBL" id="GAA3526975.1"/>
    </source>
</evidence>
<sequence>MGTDRGVDLSRRAIKAARTDLEEALALLRPESGKGKGGGSAAPVLAQSGSVVQLNDDAEAMSGFWPAALGFQTSAGNGIRAVTTSYTNITDQVESVIELFNAALRNYDNAEGGEDRRQV</sequence>
<gene>
    <name evidence="1" type="ORF">GCM10022419_002150</name>
</gene>
<proteinExistence type="predicted"/>